<evidence type="ECO:0000259" key="3">
    <source>
        <dbReference type="Pfam" id="PF07589"/>
    </source>
</evidence>
<sequence>MKNLGFVALALFGSAAIASPIQINSGYGTTAQFNGLGATNLPVTSTYTHGLGAGAVTHANDLIGQILGFSDVGSGDIGQLFPLLGASATAGYGSDWKLSFSYQVSGTAEFIDGILPPGFCPPAPVGACADGNLVGGTFNGQEVFGAFDGIAPNFTSGVFSFFYEDLNTNTSTQVLGLNLLSASASAFNPNVVFNAAVDFSWYAGGNAFVENFFMDVNSGYSFFDLYTQGNGTTINFRADFNVDPNYIPVCVDAACLELVRTTDLNISGVFSVPEPTSIAILGAGLLGMGFVARRRRSNKAA</sequence>
<evidence type="ECO:0000313" key="5">
    <source>
        <dbReference type="Proteomes" id="UP000198773"/>
    </source>
</evidence>
<accession>A0A1H4CE00</accession>
<dbReference type="AlphaFoldDB" id="A0A1H4CE00"/>
<feature type="transmembrane region" description="Helical" evidence="1">
    <location>
        <begin position="275"/>
        <end position="292"/>
    </location>
</feature>
<keyword evidence="1" id="KW-0812">Transmembrane</keyword>
<dbReference type="Pfam" id="PF07589">
    <property type="entry name" value="PEP-CTERM"/>
    <property type="match status" value="1"/>
</dbReference>
<proteinExistence type="predicted"/>
<keyword evidence="2" id="KW-0732">Signal</keyword>
<dbReference type="Proteomes" id="UP000198773">
    <property type="component" value="Unassembled WGS sequence"/>
</dbReference>
<keyword evidence="1" id="KW-1133">Transmembrane helix</keyword>
<organism evidence="4 5">
    <name type="scientific">Alkalimonas amylolytica</name>
    <dbReference type="NCBI Taxonomy" id="152573"/>
    <lineage>
        <taxon>Bacteria</taxon>
        <taxon>Pseudomonadati</taxon>
        <taxon>Pseudomonadota</taxon>
        <taxon>Gammaproteobacteria</taxon>
        <taxon>Alkalimonas</taxon>
    </lineage>
</organism>
<evidence type="ECO:0000256" key="2">
    <source>
        <dbReference type="SAM" id="SignalP"/>
    </source>
</evidence>
<dbReference type="EMBL" id="FNRM01000004">
    <property type="protein sequence ID" value="SEA58529.1"/>
    <property type="molecule type" value="Genomic_DNA"/>
</dbReference>
<evidence type="ECO:0000256" key="1">
    <source>
        <dbReference type="SAM" id="Phobius"/>
    </source>
</evidence>
<feature type="signal peptide" evidence="2">
    <location>
        <begin position="1"/>
        <end position="18"/>
    </location>
</feature>
<name>A0A1H4CE00_ALKAM</name>
<protein>
    <submittedName>
        <fullName evidence="4">PEP-CTERM protein-sorting domain-containing protein</fullName>
    </submittedName>
</protein>
<gene>
    <name evidence="4" type="ORF">SAMN04488051_104113</name>
</gene>
<keyword evidence="5" id="KW-1185">Reference proteome</keyword>
<evidence type="ECO:0000313" key="4">
    <source>
        <dbReference type="EMBL" id="SEA58529.1"/>
    </source>
</evidence>
<dbReference type="STRING" id="152573.SAMN04488051_104113"/>
<reference evidence="4 5" key="1">
    <citation type="submission" date="2016-10" db="EMBL/GenBank/DDBJ databases">
        <authorList>
            <person name="de Groot N.N."/>
        </authorList>
    </citation>
    <scope>NUCLEOTIDE SEQUENCE [LARGE SCALE GENOMIC DNA]</scope>
    <source>
        <strain evidence="4 5">CGMCC 1.3430</strain>
    </source>
</reference>
<keyword evidence="1" id="KW-0472">Membrane</keyword>
<feature type="chain" id="PRO_5011782560" evidence="2">
    <location>
        <begin position="19"/>
        <end position="301"/>
    </location>
</feature>
<dbReference type="InterPro" id="IPR013424">
    <property type="entry name" value="Ice-binding_C"/>
</dbReference>
<dbReference type="NCBIfam" id="TIGR02595">
    <property type="entry name" value="PEP_CTERM"/>
    <property type="match status" value="1"/>
</dbReference>
<feature type="domain" description="Ice-binding protein C-terminal" evidence="3">
    <location>
        <begin position="271"/>
        <end position="295"/>
    </location>
</feature>